<dbReference type="OrthoDB" id="2744000at2759"/>
<name>A0A166C7S9_9AGAM</name>
<sequence>FRTIEAATITSIIQHDLRASELYKLDSRYRDKGERQALVFNGTALEIASRDTVAREYKALNSVTVPLATYFQIVLGIVPLSELRTVSQHFTWYSGHLQRLAVDYEWSALLTYHNDFFNGPRREMAEGNYTAWGRLDHELDDLHL</sequence>
<dbReference type="Proteomes" id="UP000076532">
    <property type="component" value="Unassembled WGS sequence"/>
</dbReference>
<evidence type="ECO:0000313" key="2">
    <source>
        <dbReference type="Proteomes" id="UP000076532"/>
    </source>
</evidence>
<dbReference type="EMBL" id="KV417633">
    <property type="protein sequence ID" value="KZP13379.1"/>
    <property type="molecule type" value="Genomic_DNA"/>
</dbReference>
<proteinExistence type="predicted"/>
<dbReference type="AlphaFoldDB" id="A0A166C7S9"/>
<feature type="non-terminal residue" evidence="1">
    <location>
        <position position="144"/>
    </location>
</feature>
<protein>
    <submittedName>
        <fullName evidence="1">Uncharacterized protein</fullName>
    </submittedName>
</protein>
<keyword evidence="2" id="KW-1185">Reference proteome</keyword>
<feature type="non-terminal residue" evidence="1">
    <location>
        <position position="1"/>
    </location>
</feature>
<gene>
    <name evidence="1" type="ORF">FIBSPDRAFT_685523</name>
</gene>
<reference evidence="1 2" key="1">
    <citation type="journal article" date="2016" name="Mol. Biol. Evol.">
        <title>Comparative Genomics of Early-Diverging Mushroom-Forming Fungi Provides Insights into the Origins of Lignocellulose Decay Capabilities.</title>
        <authorList>
            <person name="Nagy L.G."/>
            <person name="Riley R."/>
            <person name="Tritt A."/>
            <person name="Adam C."/>
            <person name="Daum C."/>
            <person name="Floudas D."/>
            <person name="Sun H."/>
            <person name="Yadav J.S."/>
            <person name="Pangilinan J."/>
            <person name="Larsson K.H."/>
            <person name="Matsuura K."/>
            <person name="Barry K."/>
            <person name="Labutti K."/>
            <person name="Kuo R."/>
            <person name="Ohm R.A."/>
            <person name="Bhattacharya S.S."/>
            <person name="Shirouzu T."/>
            <person name="Yoshinaga Y."/>
            <person name="Martin F.M."/>
            <person name="Grigoriev I.V."/>
            <person name="Hibbett D.S."/>
        </authorList>
    </citation>
    <scope>NUCLEOTIDE SEQUENCE [LARGE SCALE GENOMIC DNA]</scope>
    <source>
        <strain evidence="1 2">CBS 109695</strain>
    </source>
</reference>
<evidence type="ECO:0000313" key="1">
    <source>
        <dbReference type="EMBL" id="KZP13379.1"/>
    </source>
</evidence>
<organism evidence="1 2">
    <name type="scientific">Athelia psychrophila</name>
    <dbReference type="NCBI Taxonomy" id="1759441"/>
    <lineage>
        <taxon>Eukaryota</taxon>
        <taxon>Fungi</taxon>
        <taxon>Dikarya</taxon>
        <taxon>Basidiomycota</taxon>
        <taxon>Agaricomycotina</taxon>
        <taxon>Agaricomycetes</taxon>
        <taxon>Agaricomycetidae</taxon>
        <taxon>Atheliales</taxon>
        <taxon>Atheliaceae</taxon>
        <taxon>Athelia</taxon>
    </lineage>
</organism>
<accession>A0A166C7S9</accession>